<evidence type="ECO:0000256" key="1">
    <source>
        <dbReference type="SAM" id="SignalP"/>
    </source>
</evidence>
<evidence type="ECO:0008006" key="4">
    <source>
        <dbReference type="Google" id="ProtNLM"/>
    </source>
</evidence>
<dbReference type="AlphaFoldDB" id="A0A5R9IRT9"/>
<organism evidence="2 3">
    <name type="scientific">Thalassotalea litorea</name>
    <dbReference type="NCBI Taxonomy" id="2020715"/>
    <lineage>
        <taxon>Bacteria</taxon>
        <taxon>Pseudomonadati</taxon>
        <taxon>Pseudomonadota</taxon>
        <taxon>Gammaproteobacteria</taxon>
        <taxon>Alteromonadales</taxon>
        <taxon>Colwelliaceae</taxon>
        <taxon>Thalassotalea</taxon>
    </lineage>
</organism>
<reference evidence="2 3" key="1">
    <citation type="submission" date="2019-05" db="EMBL/GenBank/DDBJ databases">
        <title>Genome sequences of Thalassotalea litorea 1K03283.</title>
        <authorList>
            <person name="Zhang D."/>
        </authorList>
    </citation>
    <scope>NUCLEOTIDE SEQUENCE [LARGE SCALE GENOMIC DNA]</scope>
    <source>
        <strain evidence="2 3">MCCC 1K03283</strain>
    </source>
</reference>
<keyword evidence="3" id="KW-1185">Reference proteome</keyword>
<dbReference type="EMBL" id="VCBC01000004">
    <property type="protein sequence ID" value="TLU66777.1"/>
    <property type="molecule type" value="Genomic_DNA"/>
</dbReference>
<protein>
    <recommendedName>
        <fullName evidence="4">DUF2268 domain-containing protein</fullName>
    </recommendedName>
</protein>
<keyword evidence="1" id="KW-0732">Signal</keyword>
<sequence>MPVSRHTRLLSSLLVVLSVVISTQLNAEGQSEIAIKRAKFFANEQLQQQAPGAFVLQPQAREFVNSAEQKTYQQADDLVTAILAHPLLNKAITKWPELTIEQQIPYLKEIFKLEHQVLNIEPPTLLIDTTTYPNRAVNFVFKTDFSGKIIDTGTVYLNPEKLKSQPHYGPLAFVIHETRHSYQYQLAQLDQSDALSQGYKQAFIAQKQLSGFSFSDFLTLNNEYEAFLFGNYVVGRLTNWQVDMVNMGTFASQFDNKGVLKINLKAMAKKHAARQSILPAYNRAAETQFRLRK</sequence>
<dbReference type="RefSeq" id="WP_138318842.1">
    <property type="nucleotide sequence ID" value="NZ_VCBC01000004.1"/>
</dbReference>
<evidence type="ECO:0000313" key="2">
    <source>
        <dbReference type="EMBL" id="TLU66777.1"/>
    </source>
</evidence>
<dbReference type="OrthoDB" id="6258463at2"/>
<comment type="caution">
    <text evidence="2">The sequence shown here is derived from an EMBL/GenBank/DDBJ whole genome shotgun (WGS) entry which is preliminary data.</text>
</comment>
<feature type="signal peptide" evidence="1">
    <location>
        <begin position="1"/>
        <end position="27"/>
    </location>
</feature>
<dbReference type="Proteomes" id="UP000307790">
    <property type="component" value="Unassembled WGS sequence"/>
</dbReference>
<proteinExistence type="predicted"/>
<name>A0A5R9IRT9_9GAMM</name>
<evidence type="ECO:0000313" key="3">
    <source>
        <dbReference type="Proteomes" id="UP000307790"/>
    </source>
</evidence>
<gene>
    <name evidence="2" type="ORF">FE810_04520</name>
</gene>
<feature type="chain" id="PRO_5024422103" description="DUF2268 domain-containing protein" evidence="1">
    <location>
        <begin position="28"/>
        <end position="293"/>
    </location>
</feature>
<accession>A0A5R9IRT9</accession>